<dbReference type="RefSeq" id="WP_201917855.1">
    <property type="nucleotide sequence ID" value="NZ_JAERQG010000001.1"/>
</dbReference>
<evidence type="ECO:0000259" key="3">
    <source>
        <dbReference type="Pfam" id="PF00294"/>
    </source>
</evidence>
<sequence length="331" mass="36101">MSFNSIESFFDAFNNLKILVIGDVMIDAYIWGSVSRISPEAPVPVVNVKSREKRLGGAANVALNLQSLGVKPILCAVIGDDTDGETFQDLLKRRDISNEGIISSKSRITTVKERVLSGSQHLLRIDDESLNGLSSKEEEELVQKINVLIPDCDAIIFEDYDKGTITSSLIASVVEAAKKHNKPTVVDPKKVNFFDYKNVDLFKPNLKELQEGLNVSFSKDDMQSLSLNTSKLLDKLSAKYVMTTLSEKGVYIKSQEKEFHIGAHKRSISDVSGAGDTVVSIAGICMALAMSPDFTAALSNLGGGIVCEELGVVPINKDRLLSEAIKHNLQP</sequence>
<protein>
    <submittedName>
        <fullName evidence="4">D-glycero-beta-D-manno-heptose-7-phosphate kinase</fullName>
    </submittedName>
</protein>
<keyword evidence="1" id="KW-0808">Transferase</keyword>
<evidence type="ECO:0000256" key="1">
    <source>
        <dbReference type="ARBA" id="ARBA00022679"/>
    </source>
</evidence>
<organism evidence="4 5">
    <name type="scientific">Marivirga atlantica</name>
    <dbReference type="NCBI Taxonomy" id="1548457"/>
    <lineage>
        <taxon>Bacteria</taxon>
        <taxon>Pseudomonadati</taxon>
        <taxon>Bacteroidota</taxon>
        <taxon>Cytophagia</taxon>
        <taxon>Cytophagales</taxon>
        <taxon>Marivirgaceae</taxon>
        <taxon>Marivirga</taxon>
    </lineage>
</organism>
<dbReference type="GO" id="GO:0033786">
    <property type="term" value="F:heptose-1-phosphate adenylyltransferase activity"/>
    <property type="evidence" value="ECO:0007669"/>
    <property type="project" value="TreeGrafter"/>
</dbReference>
<dbReference type="Gene3D" id="3.40.1190.20">
    <property type="match status" value="1"/>
</dbReference>
<evidence type="ECO:0000256" key="2">
    <source>
        <dbReference type="ARBA" id="ARBA00022777"/>
    </source>
</evidence>
<dbReference type="CDD" id="cd01172">
    <property type="entry name" value="RfaE_like"/>
    <property type="match status" value="1"/>
</dbReference>
<dbReference type="Pfam" id="PF00294">
    <property type="entry name" value="PfkB"/>
    <property type="match status" value="1"/>
</dbReference>
<dbReference type="InterPro" id="IPR029056">
    <property type="entry name" value="Ribokinase-like"/>
</dbReference>
<comment type="caution">
    <text evidence="4">The sequence shown here is derived from an EMBL/GenBank/DDBJ whole genome shotgun (WGS) entry which is preliminary data.</text>
</comment>
<dbReference type="GO" id="GO:0016773">
    <property type="term" value="F:phosphotransferase activity, alcohol group as acceptor"/>
    <property type="evidence" value="ECO:0007669"/>
    <property type="project" value="InterPro"/>
</dbReference>
<dbReference type="InterPro" id="IPR011611">
    <property type="entry name" value="PfkB_dom"/>
</dbReference>
<dbReference type="InterPro" id="IPR002173">
    <property type="entry name" value="Carboh/pur_kinase_PfkB_CS"/>
</dbReference>
<dbReference type="GO" id="GO:0005829">
    <property type="term" value="C:cytosol"/>
    <property type="evidence" value="ECO:0007669"/>
    <property type="project" value="TreeGrafter"/>
</dbReference>
<dbReference type="PANTHER" id="PTHR46969">
    <property type="entry name" value="BIFUNCTIONAL PROTEIN HLDE"/>
    <property type="match status" value="1"/>
</dbReference>
<evidence type="ECO:0000313" key="5">
    <source>
        <dbReference type="Proteomes" id="UP000642920"/>
    </source>
</evidence>
<dbReference type="EMBL" id="JAERQG010000001">
    <property type="protein sequence ID" value="MBL0764355.1"/>
    <property type="molecule type" value="Genomic_DNA"/>
</dbReference>
<gene>
    <name evidence="4" type="ORF">JKP34_03765</name>
</gene>
<accession>A0A937A8U0</accession>
<evidence type="ECO:0000313" key="4">
    <source>
        <dbReference type="EMBL" id="MBL0764355.1"/>
    </source>
</evidence>
<proteinExistence type="predicted"/>
<dbReference type="AlphaFoldDB" id="A0A937A8U0"/>
<name>A0A937A8U0_9BACT</name>
<dbReference type="InterPro" id="IPR011913">
    <property type="entry name" value="RfaE_dom_I"/>
</dbReference>
<reference evidence="4" key="1">
    <citation type="submission" date="2021-01" db="EMBL/GenBank/DDBJ databases">
        <title>Marivirga sp. nov., isolated from intertidal surface sediments.</title>
        <authorList>
            <person name="Zhang M."/>
        </authorList>
    </citation>
    <scope>NUCLEOTIDE SEQUENCE</scope>
    <source>
        <strain evidence="4">SM1354</strain>
    </source>
</reference>
<dbReference type="PANTHER" id="PTHR46969:SF1">
    <property type="entry name" value="BIFUNCTIONAL PROTEIN HLDE"/>
    <property type="match status" value="1"/>
</dbReference>
<dbReference type="GO" id="GO:0033785">
    <property type="term" value="F:heptose 7-phosphate kinase activity"/>
    <property type="evidence" value="ECO:0007669"/>
    <property type="project" value="TreeGrafter"/>
</dbReference>
<feature type="domain" description="Carbohydrate kinase PfkB" evidence="3">
    <location>
        <begin position="17"/>
        <end position="296"/>
    </location>
</feature>
<dbReference type="PROSITE" id="PS00583">
    <property type="entry name" value="PFKB_KINASES_1"/>
    <property type="match status" value="1"/>
</dbReference>
<dbReference type="Proteomes" id="UP000642920">
    <property type="component" value="Unassembled WGS sequence"/>
</dbReference>
<dbReference type="SUPFAM" id="SSF53613">
    <property type="entry name" value="Ribokinase-like"/>
    <property type="match status" value="1"/>
</dbReference>
<keyword evidence="5" id="KW-1185">Reference proteome</keyword>
<keyword evidence="2 4" id="KW-0418">Kinase</keyword>